<dbReference type="Gene3D" id="2.40.10.220">
    <property type="entry name" value="predicted glycosyltransferase like domains"/>
    <property type="match status" value="1"/>
</dbReference>
<dbReference type="GO" id="GO:0035438">
    <property type="term" value="F:cyclic-di-GMP binding"/>
    <property type="evidence" value="ECO:0007669"/>
    <property type="project" value="InterPro"/>
</dbReference>
<keyword evidence="3" id="KW-1185">Reference proteome</keyword>
<dbReference type="InterPro" id="IPR009875">
    <property type="entry name" value="PilZ_domain"/>
</dbReference>
<sequence length="124" mass="13550">METMGQEAQSRDDQRKWPRVSFSVHATMDVDGESIEVGCRNLSMNGMLVSSPKSLPLGASGRVRILHVMGRESLLVLANFKVIRSQPDKTGGFNTMGLSLFDIDGDSSINLFNIVRHNTPDAAS</sequence>
<dbReference type="RefSeq" id="WP_073472199.1">
    <property type="nucleotide sequence ID" value="NZ_FQZU01000001.1"/>
</dbReference>
<dbReference type="AlphaFoldDB" id="A0A1M6CTM0"/>
<dbReference type="STRING" id="1121393.SAMN02745216_00322"/>
<dbReference type="OrthoDB" id="9866071at2"/>
<feature type="domain" description="PilZ" evidence="1">
    <location>
        <begin position="13"/>
        <end position="114"/>
    </location>
</feature>
<dbReference type="EMBL" id="FQZU01000001">
    <property type="protein sequence ID" value="SHI64300.1"/>
    <property type="molecule type" value="Genomic_DNA"/>
</dbReference>
<dbReference type="SUPFAM" id="SSF141371">
    <property type="entry name" value="PilZ domain-like"/>
    <property type="match status" value="1"/>
</dbReference>
<dbReference type="Pfam" id="PF07238">
    <property type="entry name" value="PilZ"/>
    <property type="match status" value="1"/>
</dbReference>
<evidence type="ECO:0000313" key="2">
    <source>
        <dbReference type="EMBL" id="SHI64300.1"/>
    </source>
</evidence>
<dbReference type="Proteomes" id="UP000183994">
    <property type="component" value="Unassembled WGS sequence"/>
</dbReference>
<evidence type="ECO:0000313" key="3">
    <source>
        <dbReference type="Proteomes" id="UP000183994"/>
    </source>
</evidence>
<reference evidence="3" key="1">
    <citation type="submission" date="2016-11" db="EMBL/GenBank/DDBJ databases">
        <authorList>
            <person name="Varghese N."/>
            <person name="Submissions S."/>
        </authorList>
    </citation>
    <scope>NUCLEOTIDE SEQUENCE [LARGE SCALE GENOMIC DNA]</scope>
    <source>
        <strain evidence="3">DSM 16219</strain>
    </source>
</reference>
<proteinExistence type="predicted"/>
<organism evidence="2 3">
    <name type="scientific">Desulfatibacillum alkenivorans DSM 16219</name>
    <dbReference type="NCBI Taxonomy" id="1121393"/>
    <lineage>
        <taxon>Bacteria</taxon>
        <taxon>Pseudomonadati</taxon>
        <taxon>Thermodesulfobacteriota</taxon>
        <taxon>Desulfobacteria</taxon>
        <taxon>Desulfobacterales</taxon>
        <taxon>Desulfatibacillaceae</taxon>
        <taxon>Desulfatibacillum</taxon>
    </lineage>
</organism>
<gene>
    <name evidence="2" type="ORF">SAMN02745216_00322</name>
</gene>
<evidence type="ECO:0000259" key="1">
    <source>
        <dbReference type="Pfam" id="PF07238"/>
    </source>
</evidence>
<accession>A0A1M6CTM0</accession>
<name>A0A1M6CTM0_9BACT</name>
<protein>
    <submittedName>
        <fullName evidence="2">PilZ domain-containing protein</fullName>
    </submittedName>
</protein>